<gene>
    <name evidence="2" type="ORF">P2L57_24570</name>
</gene>
<organism evidence="2 3">
    <name type="scientific">Streptantibioticus ferralitis</name>
    <dbReference type="NCBI Taxonomy" id="236510"/>
    <lineage>
        <taxon>Bacteria</taxon>
        <taxon>Bacillati</taxon>
        <taxon>Actinomycetota</taxon>
        <taxon>Actinomycetes</taxon>
        <taxon>Kitasatosporales</taxon>
        <taxon>Streptomycetaceae</taxon>
        <taxon>Streptantibioticus</taxon>
    </lineage>
</organism>
<comment type="caution">
    <text evidence="2">The sequence shown here is derived from an EMBL/GenBank/DDBJ whole genome shotgun (WGS) entry which is preliminary data.</text>
</comment>
<name>A0ABT5Z4N4_9ACTN</name>
<evidence type="ECO:0000313" key="3">
    <source>
        <dbReference type="Proteomes" id="UP001220022"/>
    </source>
</evidence>
<dbReference type="EMBL" id="JARHTQ010000018">
    <property type="protein sequence ID" value="MDF2258784.1"/>
    <property type="molecule type" value="Genomic_DNA"/>
</dbReference>
<evidence type="ECO:0000313" key="2">
    <source>
        <dbReference type="EMBL" id="MDF2258784.1"/>
    </source>
</evidence>
<reference evidence="2 3" key="1">
    <citation type="submission" date="2023-03" db="EMBL/GenBank/DDBJ databases">
        <title>Draft genome sequence of type strain Streptomyces ferralitis JCM 14344.</title>
        <authorList>
            <person name="Klaysubun C."/>
            <person name="Duangmal K."/>
        </authorList>
    </citation>
    <scope>NUCLEOTIDE SEQUENCE [LARGE SCALE GENOMIC DNA]</scope>
    <source>
        <strain evidence="2 3">JCM 14344</strain>
    </source>
</reference>
<feature type="region of interest" description="Disordered" evidence="1">
    <location>
        <begin position="1"/>
        <end position="78"/>
    </location>
</feature>
<proteinExistence type="predicted"/>
<accession>A0ABT5Z4N4</accession>
<dbReference type="RefSeq" id="WP_275818165.1">
    <property type="nucleotide sequence ID" value="NZ_BAAANM010000014.1"/>
</dbReference>
<keyword evidence="3" id="KW-1185">Reference proteome</keyword>
<protein>
    <submittedName>
        <fullName evidence="2">Uncharacterized protein</fullName>
    </submittedName>
</protein>
<evidence type="ECO:0000256" key="1">
    <source>
        <dbReference type="SAM" id="MobiDB-lite"/>
    </source>
</evidence>
<dbReference type="Proteomes" id="UP001220022">
    <property type="component" value="Unassembled WGS sequence"/>
</dbReference>
<feature type="compositionally biased region" description="Basic and acidic residues" evidence="1">
    <location>
        <begin position="17"/>
        <end position="26"/>
    </location>
</feature>
<sequence>MRGVARAPRAARQGKGQPEEAARTADDGAEIQHGGWHNVRRARESGLPEGLAGSSCGSSSSADTRYGRYAVRHRRRGLPQVTRRALEELEALHEECAWPRTGGAAARPVRAALRHGRRAGGAPPGG</sequence>